<accession>A0A3A3G4P4</accession>
<gene>
    <name evidence="1" type="ORF">D3878_14500</name>
</gene>
<keyword evidence="2" id="KW-1185">Reference proteome</keyword>
<organism evidence="1 2">
    <name type="scientific">Noviherbaspirillum sedimenti</name>
    <dbReference type="NCBI Taxonomy" id="2320865"/>
    <lineage>
        <taxon>Bacteria</taxon>
        <taxon>Pseudomonadati</taxon>
        <taxon>Pseudomonadota</taxon>
        <taxon>Betaproteobacteria</taxon>
        <taxon>Burkholderiales</taxon>
        <taxon>Oxalobacteraceae</taxon>
        <taxon>Noviherbaspirillum</taxon>
    </lineage>
</organism>
<name>A0A3A3G4P4_9BURK</name>
<dbReference type="AlphaFoldDB" id="A0A3A3G4P4"/>
<evidence type="ECO:0000313" key="1">
    <source>
        <dbReference type="EMBL" id="RJG02635.1"/>
    </source>
</evidence>
<protein>
    <submittedName>
        <fullName evidence="1">Uncharacterized protein</fullName>
    </submittedName>
</protein>
<sequence length="620" mass="68801">MPFHSEQLTELNDFLARVTPILALTHDDLDPDLAMQGIKTEFPGWSALCSLQATSVPENVLEYLGGEIAHCAVSGGNLRESSIKILKSAAKHLKTSFVLPEEIHTKLQRKTFEAIRKHRPKGWTADENLERQHFSGYYRNHIFSEINFARSEDRKATQNLAMQTPSDFFASTRLLRRDVEQGDMAALFLCLDLLVGVPPGMSRKVPILLPEISDWVIVIDVVAGIIKTDFSTIIARAKAPLAGCIPSNFIACRPLPIFLAEALRQAYMNNSRAQTLGDLDSEQHLFANKNRTHHYNPHSNIIPSRSRLIAARGAIALQAGVNRAAAAHIVADFQLIGNAQNHYIVISREEISLGAAKFYDHIGWGAPVPLEAGPATGSVIMPERQTIMRRHANLAAQVSDTHPGKKYSILGLATYHANYANLCGATLELMTAARATNVLRFTAATFPSGASYTSILDKKVGLLDGHSPVPISPFLAEQVRLWLAHCRCLDQRLARKNWLTTHPVRQHIQRIFTGEAVPLLFHFQEQQLEFIGSHHIEQTLPPELRHKGDGARHFWENTLRVAGLSSPDINRFMRHETIGLENFSSTSDGTLADAFARITSVQQKTLLELGIFPVIGLAKR</sequence>
<dbReference type="EMBL" id="QYUQ01000002">
    <property type="protein sequence ID" value="RJG02635.1"/>
    <property type="molecule type" value="Genomic_DNA"/>
</dbReference>
<proteinExistence type="predicted"/>
<evidence type="ECO:0000313" key="2">
    <source>
        <dbReference type="Proteomes" id="UP000266327"/>
    </source>
</evidence>
<dbReference type="Proteomes" id="UP000266327">
    <property type="component" value="Unassembled WGS sequence"/>
</dbReference>
<reference evidence="2" key="1">
    <citation type="submission" date="2018-09" db="EMBL/GenBank/DDBJ databases">
        <authorList>
            <person name="Zhu H."/>
        </authorList>
    </citation>
    <scope>NUCLEOTIDE SEQUENCE [LARGE SCALE GENOMIC DNA]</scope>
    <source>
        <strain evidence="2">K1S02-23</strain>
    </source>
</reference>
<comment type="caution">
    <text evidence="1">The sequence shown here is derived from an EMBL/GenBank/DDBJ whole genome shotgun (WGS) entry which is preliminary data.</text>
</comment>